<evidence type="ECO:0000256" key="1">
    <source>
        <dbReference type="SAM" id="SignalP"/>
    </source>
</evidence>
<gene>
    <name evidence="2" type="ORF">KDW96_15785</name>
</gene>
<evidence type="ECO:0000313" key="3">
    <source>
        <dbReference type="Proteomes" id="UP001059672"/>
    </source>
</evidence>
<protein>
    <submittedName>
        <fullName evidence="2">Uncharacterized protein</fullName>
    </submittedName>
</protein>
<sequence length="127" mass="13354">MSRRNLALLAGLLGSVASILVPSTAQAEGHAMLIVSRERLVVATPCEIGLYLHDQLAARLHQGQSVAFNLPPGEVALRLATLGTGSCQPGIAPPSRQHLSLRAGEVRRLRIAQDASGFHLLAAPGRP</sequence>
<proteinExistence type="predicted"/>
<accession>A0ABY5H6E1</accession>
<keyword evidence="3" id="KW-1185">Reference proteome</keyword>
<organism evidence="2 3">
    <name type="scientific">Pseudomonas benzenivorans</name>
    <dbReference type="NCBI Taxonomy" id="556533"/>
    <lineage>
        <taxon>Bacteria</taxon>
        <taxon>Pseudomonadati</taxon>
        <taxon>Pseudomonadota</taxon>
        <taxon>Gammaproteobacteria</taxon>
        <taxon>Pseudomonadales</taxon>
        <taxon>Pseudomonadaceae</taxon>
        <taxon>Pseudomonas</taxon>
    </lineage>
</organism>
<name>A0ABY5H6E1_9PSED</name>
<dbReference type="RefSeq" id="WP_255837185.1">
    <property type="nucleotide sequence ID" value="NZ_CP073346.1"/>
</dbReference>
<dbReference type="Proteomes" id="UP001059672">
    <property type="component" value="Chromosome"/>
</dbReference>
<keyword evidence="1" id="KW-0732">Signal</keyword>
<feature type="chain" id="PRO_5046368424" evidence="1">
    <location>
        <begin position="28"/>
        <end position="127"/>
    </location>
</feature>
<feature type="signal peptide" evidence="1">
    <location>
        <begin position="1"/>
        <end position="27"/>
    </location>
</feature>
<evidence type="ECO:0000313" key="2">
    <source>
        <dbReference type="EMBL" id="UTW06621.1"/>
    </source>
</evidence>
<reference evidence="2" key="1">
    <citation type="submission" date="2021-04" db="EMBL/GenBank/DDBJ databases">
        <title>Oceanospirillales bacteria with DddD are important DMSP degraders in coastal seawater.</title>
        <authorList>
            <person name="Liu J."/>
        </authorList>
    </citation>
    <scope>NUCLEOTIDE SEQUENCE</scope>
    <source>
        <strain evidence="2">D13-4</strain>
    </source>
</reference>
<dbReference type="EMBL" id="CP073346">
    <property type="protein sequence ID" value="UTW06621.1"/>
    <property type="molecule type" value="Genomic_DNA"/>
</dbReference>